<dbReference type="InterPro" id="IPR016619">
    <property type="entry name" value="UCP014439_ACT"/>
</dbReference>
<name>U3TE16_9CREN</name>
<organism evidence="2 3">
    <name type="scientific">Aeropyrum camini SY1 = JCM 12091</name>
    <dbReference type="NCBI Taxonomy" id="1198449"/>
    <lineage>
        <taxon>Archaea</taxon>
        <taxon>Thermoproteota</taxon>
        <taxon>Thermoprotei</taxon>
        <taxon>Desulfurococcales</taxon>
        <taxon>Desulfurococcaceae</taxon>
        <taxon>Aeropyrum</taxon>
    </lineage>
</organism>
<evidence type="ECO:0000313" key="2">
    <source>
        <dbReference type="EMBL" id="BAN90661.1"/>
    </source>
</evidence>
<sequence length="241" mass="26123">MVVSGATARLVREYVMGDPVLLECLRKGIVNYSALARRLAEDLEKATGERHSVVAVKMALVRLAEKLESEPIGQIERIIAASALAVQDYISVVTVPRESITRALKIVSQLGENSRFIQFVQSLRTATIIIASEDKDKVLENLPNVIEVIDGQSAVILVSPRSIVTTPGVVAYITGFLARSGINITQVISCYVDTILVLNSEEASKAYTLLHRLIESLRTKYSVARTAVGTGGGSTQPQFRG</sequence>
<protein>
    <recommendedName>
        <fullName evidence="1">CASTOR ACT domain-containing protein</fullName>
    </recommendedName>
</protein>
<dbReference type="Pfam" id="PF13840">
    <property type="entry name" value="ACT_7"/>
    <property type="match status" value="1"/>
</dbReference>
<dbReference type="EMBL" id="AP012489">
    <property type="protein sequence ID" value="BAN90661.1"/>
    <property type="molecule type" value="Genomic_DNA"/>
</dbReference>
<feature type="domain" description="CASTOR ACT" evidence="1">
    <location>
        <begin position="148"/>
        <end position="212"/>
    </location>
</feature>
<dbReference type="eggNOG" id="arCOG01806">
    <property type="taxonomic scope" value="Archaea"/>
</dbReference>
<keyword evidence="3" id="KW-1185">Reference proteome</keyword>
<gene>
    <name evidence="2" type="ORF">ACAM_1192</name>
</gene>
<dbReference type="AlphaFoldDB" id="U3TE16"/>
<dbReference type="Gene3D" id="3.30.70.260">
    <property type="match status" value="1"/>
</dbReference>
<evidence type="ECO:0000313" key="3">
    <source>
        <dbReference type="Proteomes" id="UP000016887"/>
    </source>
</evidence>
<reference evidence="2 3" key="1">
    <citation type="journal article" date="2013" name="Appl. Environ. Microbiol.">
        <title>Variation of the Virus-Related Elements within Syntenic Genomes of the Hyperthermophilic Archaeon Aeropyrum.</title>
        <authorList>
            <person name="Daifuku T."/>
            <person name="Yoshida T."/>
            <person name="Kitamura T."/>
            <person name="Kawaichi S."/>
            <person name="Inoue T."/>
            <person name="Nomura K."/>
            <person name="Yoshida Y."/>
            <person name="Kuno S."/>
            <person name="Sako Y."/>
        </authorList>
    </citation>
    <scope>NUCLEOTIDE SEQUENCE [LARGE SCALE GENOMIC DNA]</scope>
    <source>
        <strain evidence="2 3">SY1</strain>
    </source>
</reference>
<dbReference type="STRING" id="1198449.ACAM_1192"/>
<dbReference type="KEGG" id="acj:ACAM_1192"/>
<dbReference type="InterPro" id="IPR027795">
    <property type="entry name" value="CASTOR_ACT_dom"/>
</dbReference>
<dbReference type="PIRSF" id="PIRSF014439">
    <property type="entry name" value="APE1894_ACT"/>
    <property type="match status" value="1"/>
</dbReference>
<accession>U3TE16</accession>
<evidence type="ECO:0000259" key="1">
    <source>
        <dbReference type="Pfam" id="PF13840"/>
    </source>
</evidence>
<dbReference type="SUPFAM" id="SSF55021">
    <property type="entry name" value="ACT-like"/>
    <property type="match status" value="1"/>
</dbReference>
<proteinExistence type="predicted"/>
<dbReference type="InterPro" id="IPR045865">
    <property type="entry name" value="ACT-like_dom_sf"/>
</dbReference>
<dbReference type="Proteomes" id="UP000016887">
    <property type="component" value="Chromosome"/>
</dbReference>
<dbReference type="PATRIC" id="fig|1198449.6.peg.1205"/>